<dbReference type="Pfam" id="PF00583">
    <property type="entry name" value="Acetyltransf_1"/>
    <property type="match status" value="1"/>
</dbReference>
<dbReference type="PANTHER" id="PTHR43138:SF1">
    <property type="entry name" value="N-ACETYLTRANSFERASE ACA1"/>
    <property type="match status" value="1"/>
</dbReference>
<dbReference type="PANTHER" id="PTHR43138">
    <property type="entry name" value="ACETYLTRANSFERASE, GNAT FAMILY"/>
    <property type="match status" value="1"/>
</dbReference>
<name>A0ABV2EEL3_9CAUL</name>
<gene>
    <name evidence="2" type="ORF">ABID41_000563</name>
</gene>
<evidence type="ECO:0000259" key="1">
    <source>
        <dbReference type="PROSITE" id="PS51186"/>
    </source>
</evidence>
<dbReference type="InterPro" id="IPR052742">
    <property type="entry name" value="Mito_N-acetyltransferase"/>
</dbReference>
<dbReference type="InterPro" id="IPR016181">
    <property type="entry name" value="Acyl_CoA_acyltransferase"/>
</dbReference>
<sequence>MTTVSSPLNIRKAAPADAAAIWSIIGPTIRAGETYALPREMTEQQALDYWLADDRETFVAEAGREILGTYYIRANQQGGGRHVCNCGYMAAASAIGRGVARAMCGHSLDRARKAGFRAMQFNLVVSTNERAVRLWRGMGFEIVGRLPGAFQHPARGFVDALVMYRTL</sequence>
<comment type="caution">
    <text evidence="2">The sequence shown here is derived from an EMBL/GenBank/DDBJ whole genome shotgun (WGS) entry which is preliminary data.</text>
</comment>
<dbReference type="EMBL" id="JBEPLU010000001">
    <property type="protein sequence ID" value="MET3525468.1"/>
    <property type="molecule type" value="Genomic_DNA"/>
</dbReference>
<keyword evidence="3" id="KW-1185">Reference proteome</keyword>
<proteinExistence type="predicted"/>
<dbReference type="RefSeq" id="WP_331928343.1">
    <property type="nucleotide sequence ID" value="NZ_JBEPLU010000001.1"/>
</dbReference>
<dbReference type="CDD" id="cd04301">
    <property type="entry name" value="NAT_SF"/>
    <property type="match status" value="1"/>
</dbReference>
<reference evidence="2 3" key="1">
    <citation type="submission" date="2024-06" db="EMBL/GenBank/DDBJ databases">
        <title>Genomic Encyclopedia of Type Strains, Phase IV (KMG-IV): sequencing the most valuable type-strain genomes for metagenomic binning, comparative biology and taxonomic classification.</title>
        <authorList>
            <person name="Goeker M."/>
        </authorList>
    </citation>
    <scope>NUCLEOTIDE SEQUENCE [LARGE SCALE GENOMIC DNA]</scope>
    <source>
        <strain evidence="2 3">DSM 17809</strain>
    </source>
</reference>
<dbReference type="PROSITE" id="PS51186">
    <property type="entry name" value="GNAT"/>
    <property type="match status" value="1"/>
</dbReference>
<protein>
    <submittedName>
        <fullName evidence="2">Ribosomal protein S18 acetylase RimI-like enzyme</fullName>
    </submittedName>
</protein>
<evidence type="ECO:0000313" key="3">
    <source>
        <dbReference type="Proteomes" id="UP001549110"/>
    </source>
</evidence>
<dbReference type="SUPFAM" id="SSF55729">
    <property type="entry name" value="Acyl-CoA N-acyltransferases (Nat)"/>
    <property type="match status" value="1"/>
</dbReference>
<evidence type="ECO:0000313" key="2">
    <source>
        <dbReference type="EMBL" id="MET3525468.1"/>
    </source>
</evidence>
<dbReference type="Gene3D" id="3.40.630.30">
    <property type="match status" value="1"/>
</dbReference>
<feature type="domain" description="N-acetyltransferase" evidence="1">
    <location>
        <begin position="8"/>
        <end position="167"/>
    </location>
</feature>
<dbReference type="InterPro" id="IPR000182">
    <property type="entry name" value="GNAT_dom"/>
</dbReference>
<organism evidence="2 3">
    <name type="scientific">Phenylobacterium koreense</name>
    <dbReference type="NCBI Taxonomy" id="266125"/>
    <lineage>
        <taxon>Bacteria</taxon>
        <taxon>Pseudomonadati</taxon>
        <taxon>Pseudomonadota</taxon>
        <taxon>Alphaproteobacteria</taxon>
        <taxon>Caulobacterales</taxon>
        <taxon>Caulobacteraceae</taxon>
        <taxon>Phenylobacterium</taxon>
    </lineage>
</organism>
<accession>A0ABV2EEL3</accession>
<dbReference type="Proteomes" id="UP001549110">
    <property type="component" value="Unassembled WGS sequence"/>
</dbReference>